<dbReference type="InterPro" id="IPR020103">
    <property type="entry name" value="PsdUridine_synth_cat_dom_sf"/>
</dbReference>
<evidence type="ECO:0000256" key="2">
    <source>
        <dbReference type="ARBA" id="ARBA00022694"/>
    </source>
</evidence>
<dbReference type="EMBL" id="JACMSC010000002">
    <property type="protein sequence ID" value="KAG6534586.1"/>
    <property type="molecule type" value="Genomic_DNA"/>
</dbReference>
<dbReference type="AlphaFoldDB" id="A0A8J5IGC5"/>
<dbReference type="Proteomes" id="UP000734854">
    <property type="component" value="Unassembled WGS sequence"/>
</dbReference>
<evidence type="ECO:0000256" key="4">
    <source>
        <dbReference type="SAM" id="Coils"/>
    </source>
</evidence>
<dbReference type="PANTHER" id="PTHR11142">
    <property type="entry name" value="PSEUDOURIDYLATE SYNTHASE"/>
    <property type="match status" value="1"/>
</dbReference>
<feature type="domain" description="Pseudouridine synthase I TruA alpha/beta" evidence="5">
    <location>
        <begin position="293"/>
        <end position="403"/>
    </location>
</feature>
<dbReference type="CDD" id="cd02569">
    <property type="entry name" value="PseudoU_synth_ScPus3"/>
    <property type="match status" value="1"/>
</dbReference>
<organism evidence="6 7">
    <name type="scientific">Zingiber officinale</name>
    <name type="common">Ginger</name>
    <name type="synonym">Amomum zingiber</name>
    <dbReference type="NCBI Taxonomy" id="94328"/>
    <lineage>
        <taxon>Eukaryota</taxon>
        <taxon>Viridiplantae</taxon>
        <taxon>Streptophyta</taxon>
        <taxon>Embryophyta</taxon>
        <taxon>Tracheophyta</taxon>
        <taxon>Spermatophyta</taxon>
        <taxon>Magnoliopsida</taxon>
        <taxon>Liliopsida</taxon>
        <taxon>Zingiberales</taxon>
        <taxon>Zingiberaceae</taxon>
        <taxon>Zingiber</taxon>
    </lineage>
</organism>
<feature type="coiled-coil region" evidence="4">
    <location>
        <begin position="10"/>
        <end position="44"/>
    </location>
</feature>
<dbReference type="GO" id="GO:1990481">
    <property type="term" value="P:mRNA pseudouridine synthesis"/>
    <property type="evidence" value="ECO:0007669"/>
    <property type="project" value="TreeGrafter"/>
</dbReference>
<keyword evidence="7" id="KW-1185">Reference proteome</keyword>
<gene>
    <name evidence="6" type="ORF">ZIOFF_008489</name>
</gene>
<evidence type="ECO:0000256" key="3">
    <source>
        <dbReference type="ARBA" id="ARBA00023235"/>
    </source>
</evidence>
<dbReference type="InterPro" id="IPR020094">
    <property type="entry name" value="TruA/RsuA/RluB/E/F_N"/>
</dbReference>
<dbReference type="GO" id="GO:0031119">
    <property type="term" value="P:tRNA pseudouridine synthesis"/>
    <property type="evidence" value="ECO:0007669"/>
    <property type="project" value="TreeGrafter"/>
</dbReference>
<sequence length="495" mass="56290">MAGFGGLDLVTGLQAQLDYFRDRVEELERENKRLLFRLSKCQCSEVDVLSPTDACIAFQGGFKESKGDEIRNIENLEAVLGCLSDNFTASSNNSVKNGHMAITGFGEKLMLMNSETGEEPAHTAYQHENAKHNLCLQKIHHPARRYVALKIMYFGQRFYGFASEAQMDPTIESEIFKALERTKLMVGTKESSGYSRCGRTDKGVSSSGQVISLYLRSNLKDAGGNTVNQMSTLEQKCEIDYVRVLNRVLPGDIRVVGWCPVPTDFHSRFSCLSREYRYLFWKGNLDILAMKQAAGKFIGEYDFRNFCKMDAANVNNYRRKITFFDISLSKKRYADDELWAMTVRGSAFLWHQVRCMVAVLFMIGQGLESPDVINALLDTIKTPRKPQYNMAPEAPLILRFCEFENLEFICSPDANRALHEHLKSEVQRYILQAAIFDEALNCLLPPGESSESLRKGKGSRMYLMSPWNTCSYFNILKCICCQLQHPMRNEETNCV</sequence>
<comment type="similarity">
    <text evidence="1">Belongs to the tRNA pseudouridine synthase TruA family.</text>
</comment>
<dbReference type="InterPro" id="IPR041707">
    <property type="entry name" value="Pus3-like"/>
</dbReference>
<dbReference type="Gene3D" id="3.30.70.660">
    <property type="entry name" value="Pseudouridine synthase I, catalytic domain, C-terminal subdomain"/>
    <property type="match status" value="1"/>
</dbReference>
<dbReference type="GO" id="GO:0005737">
    <property type="term" value="C:cytoplasm"/>
    <property type="evidence" value="ECO:0007669"/>
    <property type="project" value="TreeGrafter"/>
</dbReference>
<dbReference type="PANTHER" id="PTHR11142:SF5">
    <property type="entry name" value="TRNA PSEUDOURIDINE(38_39) SYNTHASE"/>
    <property type="match status" value="1"/>
</dbReference>
<protein>
    <recommendedName>
        <fullName evidence="5">Pseudouridine synthase I TruA alpha/beta domain-containing protein</fullName>
    </recommendedName>
</protein>
<name>A0A8J5IGC5_ZINOF</name>
<reference evidence="6 7" key="1">
    <citation type="submission" date="2020-08" db="EMBL/GenBank/DDBJ databases">
        <title>Plant Genome Project.</title>
        <authorList>
            <person name="Zhang R.-G."/>
        </authorList>
    </citation>
    <scope>NUCLEOTIDE SEQUENCE [LARGE SCALE GENOMIC DNA]</scope>
    <source>
        <tissue evidence="6">Rhizome</tissue>
    </source>
</reference>
<dbReference type="GO" id="GO:0005634">
    <property type="term" value="C:nucleus"/>
    <property type="evidence" value="ECO:0007669"/>
    <property type="project" value="TreeGrafter"/>
</dbReference>
<proteinExistence type="inferred from homology"/>
<dbReference type="FunFam" id="3.30.70.660:FF:000010">
    <property type="entry name" value="tRNA pseudouridine synthase"/>
    <property type="match status" value="1"/>
</dbReference>
<comment type="caution">
    <text evidence="6">The sequence shown here is derived from an EMBL/GenBank/DDBJ whole genome shotgun (WGS) entry which is preliminary data.</text>
</comment>
<keyword evidence="2" id="KW-0819">tRNA processing</keyword>
<dbReference type="FunFam" id="3.30.70.580:FF:000012">
    <property type="entry name" value="tRNA pseudouridine synthase"/>
    <property type="match status" value="1"/>
</dbReference>
<dbReference type="InterPro" id="IPR020097">
    <property type="entry name" value="PsdUridine_synth_TruA_a/b_dom"/>
</dbReference>
<keyword evidence="3" id="KW-0413">Isomerase</keyword>
<dbReference type="Pfam" id="PF01416">
    <property type="entry name" value="PseudoU_synth_1"/>
    <property type="match status" value="1"/>
</dbReference>
<evidence type="ECO:0000259" key="5">
    <source>
        <dbReference type="Pfam" id="PF01416"/>
    </source>
</evidence>
<dbReference type="GO" id="GO:0003723">
    <property type="term" value="F:RNA binding"/>
    <property type="evidence" value="ECO:0007669"/>
    <property type="project" value="InterPro"/>
</dbReference>
<dbReference type="SUPFAM" id="SSF55120">
    <property type="entry name" value="Pseudouridine synthase"/>
    <property type="match status" value="1"/>
</dbReference>
<dbReference type="Gene3D" id="3.30.70.580">
    <property type="entry name" value="Pseudouridine synthase I, catalytic domain, N-terminal subdomain"/>
    <property type="match status" value="1"/>
</dbReference>
<evidence type="ECO:0000256" key="1">
    <source>
        <dbReference type="ARBA" id="ARBA00009375"/>
    </source>
</evidence>
<dbReference type="HAMAP" id="MF_00171">
    <property type="entry name" value="TruA"/>
    <property type="match status" value="1"/>
</dbReference>
<dbReference type="InterPro" id="IPR020095">
    <property type="entry name" value="PsdUridine_synth_TruA_C"/>
</dbReference>
<keyword evidence="4" id="KW-0175">Coiled coil</keyword>
<accession>A0A8J5IGC5</accession>
<dbReference type="GO" id="GO:0009982">
    <property type="term" value="F:pseudouridine synthase activity"/>
    <property type="evidence" value="ECO:0007669"/>
    <property type="project" value="InterPro"/>
</dbReference>
<dbReference type="InterPro" id="IPR001406">
    <property type="entry name" value="PsdUridine_synth_TruA"/>
</dbReference>
<dbReference type="NCBIfam" id="TIGR00071">
    <property type="entry name" value="hisT_truA"/>
    <property type="match status" value="1"/>
</dbReference>
<evidence type="ECO:0000313" key="6">
    <source>
        <dbReference type="EMBL" id="KAG6534586.1"/>
    </source>
</evidence>
<evidence type="ECO:0000313" key="7">
    <source>
        <dbReference type="Proteomes" id="UP000734854"/>
    </source>
</evidence>